<dbReference type="InterPro" id="IPR036890">
    <property type="entry name" value="HATPase_C_sf"/>
</dbReference>
<dbReference type="EC" id="2.7.13.3" evidence="3"/>
<dbReference type="InterPro" id="IPR003660">
    <property type="entry name" value="HAMP_dom"/>
</dbReference>
<sequence length="616" mass="69296">MNRIVRYWYRYSIKHKMIVAFLTVSLLAVVTIALSAQHYYTEATTKDFFNIASGSSASQSNQIDRYFKQLIQSTSTVIAGPLPAVGGRLNANNEAGAIQAWLTGKTPLTSSNKSIIEDTLRRYIAINYSEIESLVLMKPDGELVSSNGRVEYRSDEPWLRLPFSDKPVVIPTYPSYPYQIPVVSLVVPVFSIENTGIVGRLVINLALSELKEIMGKTTIGETGTFVIVSDSDTIVYHPDASLVGKPIAQTPLNDFDLTEPDTVQEVGKLDYLITFTRSDFTMWRNVAVVPLQEMATGLNLATQSMLIVSLFLFLFVILVVPILTRFLMQPVIRLKKVMHEVERGNLNVRVEYHPGKDELQSLSRSFGQMIGRLNALIDDVYRYQLREMQLEVRQKDAMIKALQGQINPHFLYNTLDIIRSIAFMEEVPRIEKIAGNLASFFRYSAKLEPLEVTLREEIEHLSKYLEIVDIRFMQNFQSKVYVNEKFMPARIVKLSLQPIVENAVKYAVEPRNGNASILVNAFDEGDDLVLEVADNGPGMPAHKLEDVRRSLIQVAAEHQAAGHYAARESLGLANVHARLILQYGSGYGIAIDSFPERGTVVSIRIPYRKVRSDNKA</sequence>
<evidence type="ECO:0000256" key="3">
    <source>
        <dbReference type="ARBA" id="ARBA00012438"/>
    </source>
</evidence>
<keyword evidence="10" id="KW-0067">ATP-binding</keyword>
<dbReference type="SUPFAM" id="SSF158472">
    <property type="entry name" value="HAMP domain-like"/>
    <property type="match status" value="1"/>
</dbReference>
<dbReference type="PANTHER" id="PTHR34220">
    <property type="entry name" value="SENSOR HISTIDINE KINASE YPDA"/>
    <property type="match status" value="1"/>
</dbReference>
<evidence type="ECO:0000313" key="18">
    <source>
        <dbReference type="Proteomes" id="UP000632125"/>
    </source>
</evidence>
<dbReference type="PANTHER" id="PTHR34220:SF7">
    <property type="entry name" value="SENSOR HISTIDINE KINASE YPDA"/>
    <property type="match status" value="1"/>
</dbReference>
<dbReference type="CDD" id="cd18773">
    <property type="entry name" value="PDC1_HK_sensor"/>
    <property type="match status" value="1"/>
</dbReference>
<proteinExistence type="predicted"/>
<dbReference type="CDD" id="cd06225">
    <property type="entry name" value="HAMP"/>
    <property type="match status" value="1"/>
</dbReference>
<keyword evidence="5" id="KW-0597">Phosphoprotein</keyword>
<dbReference type="CDD" id="cd12912">
    <property type="entry name" value="PDC2_MCP_like"/>
    <property type="match status" value="1"/>
</dbReference>
<keyword evidence="18" id="KW-1185">Reference proteome</keyword>
<evidence type="ECO:0000259" key="16">
    <source>
        <dbReference type="PROSITE" id="PS50885"/>
    </source>
</evidence>
<comment type="catalytic activity">
    <reaction evidence="1">
        <text>ATP + protein L-histidine = ADP + protein N-phospho-L-histidine.</text>
        <dbReference type="EC" id="2.7.13.3"/>
    </reaction>
</comment>
<dbReference type="InterPro" id="IPR050640">
    <property type="entry name" value="Bact_2-comp_sensor_kinase"/>
</dbReference>
<dbReference type="InterPro" id="IPR010559">
    <property type="entry name" value="Sig_transdc_His_kin_internal"/>
</dbReference>
<feature type="domain" description="HAMP" evidence="16">
    <location>
        <begin position="325"/>
        <end position="378"/>
    </location>
</feature>
<evidence type="ECO:0000256" key="6">
    <source>
        <dbReference type="ARBA" id="ARBA00022679"/>
    </source>
</evidence>
<dbReference type="Gene3D" id="3.30.565.10">
    <property type="entry name" value="Histidine kinase-like ATPase, C-terminal domain"/>
    <property type="match status" value="1"/>
</dbReference>
<evidence type="ECO:0000256" key="13">
    <source>
        <dbReference type="ARBA" id="ARBA00023136"/>
    </source>
</evidence>
<protein>
    <recommendedName>
        <fullName evidence="3">histidine kinase</fullName>
        <ecNumber evidence="3">2.7.13.3</ecNumber>
    </recommendedName>
</protein>
<evidence type="ECO:0000256" key="10">
    <source>
        <dbReference type="ARBA" id="ARBA00022840"/>
    </source>
</evidence>
<evidence type="ECO:0000256" key="14">
    <source>
        <dbReference type="SAM" id="Phobius"/>
    </source>
</evidence>
<evidence type="ECO:0000256" key="9">
    <source>
        <dbReference type="ARBA" id="ARBA00022777"/>
    </source>
</evidence>
<dbReference type="Pfam" id="PF06580">
    <property type="entry name" value="His_kinase"/>
    <property type="match status" value="1"/>
</dbReference>
<evidence type="ECO:0000256" key="2">
    <source>
        <dbReference type="ARBA" id="ARBA00004651"/>
    </source>
</evidence>
<evidence type="ECO:0000256" key="12">
    <source>
        <dbReference type="ARBA" id="ARBA00023012"/>
    </source>
</evidence>
<dbReference type="InterPro" id="IPR033479">
    <property type="entry name" value="dCache_1"/>
</dbReference>
<evidence type="ECO:0000256" key="1">
    <source>
        <dbReference type="ARBA" id="ARBA00000085"/>
    </source>
</evidence>
<dbReference type="SMART" id="SM00387">
    <property type="entry name" value="HATPase_c"/>
    <property type="match status" value="1"/>
</dbReference>
<dbReference type="EMBL" id="JACXIY010000010">
    <property type="protein sequence ID" value="MBD2868643.1"/>
    <property type="molecule type" value="Genomic_DNA"/>
</dbReference>
<keyword evidence="4" id="KW-1003">Cell membrane</keyword>
<dbReference type="PROSITE" id="PS50109">
    <property type="entry name" value="HIS_KIN"/>
    <property type="match status" value="1"/>
</dbReference>
<dbReference type="GO" id="GO:0000155">
    <property type="term" value="F:phosphorelay sensor kinase activity"/>
    <property type="evidence" value="ECO:0007669"/>
    <property type="project" value="InterPro"/>
</dbReference>
<evidence type="ECO:0000256" key="8">
    <source>
        <dbReference type="ARBA" id="ARBA00022741"/>
    </source>
</evidence>
<keyword evidence="13 14" id="KW-0472">Membrane</keyword>
<keyword evidence="12" id="KW-0902">Two-component regulatory system</keyword>
<dbReference type="GO" id="GO:0005886">
    <property type="term" value="C:plasma membrane"/>
    <property type="evidence" value="ECO:0007669"/>
    <property type="project" value="UniProtKB-SubCell"/>
</dbReference>
<comment type="subcellular location">
    <subcellularLocation>
        <location evidence="2">Cell membrane</location>
        <topology evidence="2">Multi-pass membrane protein</topology>
    </subcellularLocation>
</comment>
<comment type="caution">
    <text evidence="17">The sequence shown here is derived from an EMBL/GenBank/DDBJ whole genome shotgun (WGS) entry which is preliminary data.</text>
</comment>
<keyword evidence="11 14" id="KW-1133">Transmembrane helix</keyword>
<feature type="transmembrane region" description="Helical" evidence="14">
    <location>
        <begin position="305"/>
        <end position="328"/>
    </location>
</feature>
<accession>A0A927CL86</accession>
<organism evidence="17 18">
    <name type="scientific">Paenibacillus arenilitoris</name>
    <dbReference type="NCBI Taxonomy" id="2772299"/>
    <lineage>
        <taxon>Bacteria</taxon>
        <taxon>Bacillati</taxon>
        <taxon>Bacillota</taxon>
        <taxon>Bacilli</taxon>
        <taxon>Bacillales</taxon>
        <taxon>Paenibacillaceae</taxon>
        <taxon>Paenibacillus</taxon>
    </lineage>
</organism>
<dbReference type="Pfam" id="PF00672">
    <property type="entry name" value="HAMP"/>
    <property type="match status" value="1"/>
</dbReference>
<evidence type="ECO:0000256" key="5">
    <source>
        <dbReference type="ARBA" id="ARBA00022553"/>
    </source>
</evidence>
<gene>
    <name evidence="17" type="ORF">IDH41_08635</name>
</gene>
<dbReference type="SMART" id="SM00304">
    <property type="entry name" value="HAMP"/>
    <property type="match status" value="1"/>
</dbReference>
<dbReference type="Pfam" id="PF02518">
    <property type="entry name" value="HATPase_c"/>
    <property type="match status" value="1"/>
</dbReference>
<dbReference type="RefSeq" id="WP_190860064.1">
    <property type="nucleotide sequence ID" value="NZ_JACXIY010000010.1"/>
</dbReference>
<keyword evidence="8" id="KW-0547">Nucleotide-binding</keyword>
<name>A0A927CL86_9BACL</name>
<dbReference type="GO" id="GO:0005524">
    <property type="term" value="F:ATP binding"/>
    <property type="evidence" value="ECO:0007669"/>
    <property type="project" value="UniProtKB-KW"/>
</dbReference>
<evidence type="ECO:0000313" key="17">
    <source>
        <dbReference type="EMBL" id="MBD2868643.1"/>
    </source>
</evidence>
<feature type="domain" description="Histidine kinase" evidence="15">
    <location>
        <begin position="496"/>
        <end position="609"/>
    </location>
</feature>
<evidence type="ECO:0000256" key="7">
    <source>
        <dbReference type="ARBA" id="ARBA00022692"/>
    </source>
</evidence>
<keyword evidence="6" id="KW-0808">Transferase</keyword>
<dbReference type="Gene3D" id="6.10.340.10">
    <property type="match status" value="1"/>
</dbReference>
<evidence type="ECO:0000256" key="4">
    <source>
        <dbReference type="ARBA" id="ARBA00022475"/>
    </source>
</evidence>
<dbReference type="PROSITE" id="PS50885">
    <property type="entry name" value="HAMP"/>
    <property type="match status" value="1"/>
</dbReference>
<dbReference type="AlphaFoldDB" id="A0A927CL86"/>
<dbReference type="SUPFAM" id="SSF55874">
    <property type="entry name" value="ATPase domain of HSP90 chaperone/DNA topoisomerase II/histidine kinase"/>
    <property type="match status" value="1"/>
</dbReference>
<keyword evidence="7 14" id="KW-0812">Transmembrane</keyword>
<dbReference type="Pfam" id="PF02743">
    <property type="entry name" value="dCache_1"/>
    <property type="match status" value="1"/>
</dbReference>
<dbReference type="Gene3D" id="3.30.450.20">
    <property type="entry name" value="PAS domain"/>
    <property type="match status" value="1"/>
</dbReference>
<evidence type="ECO:0000259" key="15">
    <source>
        <dbReference type="PROSITE" id="PS50109"/>
    </source>
</evidence>
<dbReference type="InterPro" id="IPR005467">
    <property type="entry name" value="His_kinase_dom"/>
</dbReference>
<reference evidence="17" key="1">
    <citation type="submission" date="2020-09" db="EMBL/GenBank/DDBJ databases">
        <title>A novel bacterium of genus Paenibacillus, isolated from South China Sea.</title>
        <authorList>
            <person name="Huang H."/>
            <person name="Mo K."/>
            <person name="Hu Y."/>
        </authorList>
    </citation>
    <scope>NUCLEOTIDE SEQUENCE</scope>
    <source>
        <strain evidence="17">IB182493</strain>
    </source>
</reference>
<keyword evidence="9 17" id="KW-0418">Kinase</keyword>
<dbReference type="InterPro" id="IPR003594">
    <property type="entry name" value="HATPase_dom"/>
</dbReference>
<dbReference type="Proteomes" id="UP000632125">
    <property type="component" value="Unassembled WGS sequence"/>
</dbReference>
<evidence type="ECO:0000256" key="11">
    <source>
        <dbReference type="ARBA" id="ARBA00022989"/>
    </source>
</evidence>